<dbReference type="NCBIfam" id="TIGR01554">
    <property type="entry name" value="major_cap_HK97"/>
    <property type="match status" value="1"/>
</dbReference>
<evidence type="ECO:0000256" key="2">
    <source>
        <dbReference type="SAM" id="Coils"/>
    </source>
</evidence>
<comment type="caution">
    <text evidence="4">The sequence shown here is derived from an EMBL/GenBank/DDBJ whole genome shotgun (WGS) entry which is preliminary data.</text>
</comment>
<keyword evidence="2" id="KW-0175">Coiled coil</keyword>
<evidence type="ECO:0000313" key="4">
    <source>
        <dbReference type="EMBL" id="HJF31547.1"/>
    </source>
</evidence>
<protein>
    <submittedName>
        <fullName evidence="4">Phage major capsid protein</fullName>
    </submittedName>
</protein>
<sequence length="375" mass="41397">MNRLKEIEERLSQIEKVELRNESADLDALEKEIDALKEERKAISEKIEKRKSLLTSVADNDGLTPIAKFEERGNKMKEERYTAESPEYRNAYLKKLLGETLTEVEERAYVHTTENTGEVIPPELQNKIYSTMEEKHPLMQDIQILRTGTVLSIAKHVSIDAGDAKAVAEGVANDDEENTFVNVTLSGKDFSKHIDFSYRLGKMAIPAFEEYLVTEIGNRLGSAMAADVVAQIKSDMAVGNKLDTNGAFDATHILNGLAKLKQVGRVNVYVNKATLYGSIATAEGAKEKLTFLNNLQDNVSAQIIGKSIKEEDALAEGEILIIDPQQFIYNVVQDVMIERDRDIKKHVHTISGFAIAGGTLTNDKAAALVTVTAGA</sequence>
<evidence type="ECO:0000256" key="1">
    <source>
        <dbReference type="ARBA" id="ARBA00004328"/>
    </source>
</evidence>
<dbReference type="Pfam" id="PF05065">
    <property type="entry name" value="Phage_capsid"/>
    <property type="match status" value="1"/>
</dbReference>
<feature type="domain" description="Phage capsid-like C-terminal" evidence="3">
    <location>
        <begin position="117"/>
        <end position="370"/>
    </location>
</feature>
<name>A0A921FYU9_SPOPS</name>
<gene>
    <name evidence="4" type="ORF">K8V56_07180</name>
</gene>
<dbReference type="SUPFAM" id="SSF56563">
    <property type="entry name" value="Major capsid protein gp5"/>
    <property type="match status" value="1"/>
</dbReference>
<evidence type="ECO:0000313" key="5">
    <source>
        <dbReference type="Proteomes" id="UP000698173"/>
    </source>
</evidence>
<dbReference type="InterPro" id="IPR054612">
    <property type="entry name" value="Phage_capsid-like_C"/>
</dbReference>
<reference evidence="4" key="2">
    <citation type="submission" date="2021-09" db="EMBL/GenBank/DDBJ databases">
        <authorList>
            <person name="Gilroy R."/>
        </authorList>
    </citation>
    <scope>NUCLEOTIDE SEQUENCE</scope>
    <source>
        <strain evidence="4">CHK171-7178</strain>
    </source>
</reference>
<organism evidence="4 5">
    <name type="scientific">Sporosarcina psychrophila</name>
    <name type="common">Bacillus psychrophilus</name>
    <dbReference type="NCBI Taxonomy" id="1476"/>
    <lineage>
        <taxon>Bacteria</taxon>
        <taxon>Bacillati</taxon>
        <taxon>Bacillota</taxon>
        <taxon>Bacilli</taxon>
        <taxon>Bacillales</taxon>
        <taxon>Caryophanaceae</taxon>
        <taxon>Sporosarcina</taxon>
    </lineage>
</organism>
<dbReference type="Proteomes" id="UP000698173">
    <property type="component" value="Unassembled WGS sequence"/>
</dbReference>
<evidence type="ECO:0000259" key="3">
    <source>
        <dbReference type="Pfam" id="PF05065"/>
    </source>
</evidence>
<dbReference type="InterPro" id="IPR024455">
    <property type="entry name" value="Phage_capsid"/>
</dbReference>
<comment type="subcellular location">
    <subcellularLocation>
        <location evidence="1">Virion</location>
    </subcellularLocation>
</comment>
<dbReference type="EMBL" id="DYWT01000117">
    <property type="protein sequence ID" value="HJF31547.1"/>
    <property type="molecule type" value="Genomic_DNA"/>
</dbReference>
<feature type="coiled-coil region" evidence="2">
    <location>
        <begin position="12"/>
        <end position="53"/>
    </location>
</feature>
<proteinExistence type="predicted"/>
<dbReference type="AlphaFoldDB" id="A0A921FYU9"/>
<accession>A0A921FYU9</accession>
<reference evidence="4" key="1">
    <citation type="journal article" date="2021" name="PeerJ">
        <title>Extensive microbial diversity within the chicken gut microbiome revealed by metagenomics and culture.</title>
        <authorList>
            <person name="Gilroy R."/>
            <person name="Ravi A."/>
            <person name="Getino M."/>
            <person name="Pursley I."/>
            <person name="Horton D.L."/>
            <person name="Alikhan N.F."/>
            <person name="Baker D."/>
            <person name="Gharbi K."/>
            <person name="Hall N."/>
            <person name="Watson M."/>
            <person name="Adriaenssens E.M."/>
            <person name="Foster-Nyarko E."/>
            <person name="Jarju S."/>
            <person name="Secka A."/>
            <person name="Antonio M."/>
            <person name="Oren A."/>
            <person name="Chaudhuri R.R."/>
            <person name="La Ragione R."/>
            <person name="Hildebrand F."/>
            <person name="Pallen M.J."/>
        </authorList>
    </citation>
    <scope>NUCLEOTIDE SEQUENCE</scope>
    <source>
        <strain evidence="4">CHK171-7178</strain>
    </source>
</reference>